<gene>
    <name evidence="1" type="ORF">MA16_Dca025652</name>
</gene>
<proteinExistence type="predicted"/>
<dbReference type="AlphaFoldDB" id="A0A2I0VQU1"/>
<keyword evidence="2" id="KW-1185">Reference proteome</keyword>
<evidence type="ECO:0000313" key="2">
    <source>
        <dbReference type="Proteomes" id="UP000233837"/>
    </source>
</evidence>
<name>A0A2I0VQU1_9ASPA</name>
<organism evidence="1 2">
    <name type="scientific">Dendrobium catenatum</name>
    <dbReference type="NCBI Taxonomy" id="906689"/>
    <lineage>
        <taxon>Eukaryota</taxon>
        <taxon>Viridiplantae</taxon>
        <taxon>Streptophyta</taxon>
        <taxon>Embryophyta</taxon>
        <taxon>Tracheophyta</taxon>
        <taxon>Spermatophyta</taxon>
        <taxon>Magnoliopsida</taxon>
        <taxon>Liliopsida</taxon>
        <taxon>Asparagales</taxon>
        <taxon>Orchidaceae</taxon>
        <taxon>Epidendroideae</taxon>
        <taxon>Malaxideae</taxon>
        <taxon>Dendrobiinae</taxon>
        <taxon>Dendrobium</taxon>
    </lineage>
</organism>
<reference evidence="1 2" key="2">
    <citation type="journal article" date="2017" name="Nature">
        <title>The Apostasia genome and the evolution of orchids.</title>
        <authorList>
            <person name="Zhang G.Q."/>
            <person name="Liu K.W."/>
            <person name="Li Z."/>
            <person name="Lohaus R."/>
            <person name="Hsiao Y.Y."/>
            <person name="Niu S.C."/>
            <person name="Wang J.Y."/>
            <person name="Lin Y.C."/>
            <person name="Xu Q."/>
            <person name="Chen L.J."/>
            <person name="Yoshida K."/>
            <person name="Fujiwara S."/>
            <person name="Wang Z.W."/>
            <person name="Zhang Y.Q."/>
            <person name="Mitsuda N."/>
            <person name="Wang M."/>
            <person name="Liu G.H."/>
            <person name="Pecoraro L."/>
            <person name="Huang H.X."/>
            <person name="Xiao X.J."/>
            <person name="Lin M."/>
            <person name="Wu X.Y."/>
            <person name="Wu W.L."/>
            <person name="Chen Y.Y."/>
            <person name="Chang S.B."/>
            <person name="Sakamoto S."/>
            <person name="Ohme-Takagi M."/>
            <person name="Yagi M."/>
            <person name="Zeng S.J."/>
            <person name="Shen C.Y."/>
            <person name="Yeh C.M."/>
            <person name="Luo Y.B."/>
            <person name="Tsai W.C."/>
            <person name="Van de Peer Y."/>
            <person name="Liu Z.J."/>
        </authorList>
    </citation>
    <scope>NUCLEOTIDE SEQUENCE [LARGE SCALE GENOMIC DNA]</scope>
    <source>
        <tissue evidence="1">The whole plant</tissue>
    </source>
</reference>
<sequence>MKIFVNQFRNSSAISVPGSKINVNSLNSVNREIHFPIKSPGSSEKFTTTHHCSEDLVGRQFQIDSNSDLPEVRKCTSADLGGCTDNPLQAGREGSITQQIKSSLIDKEISFTDKIMNGEANQKAINKKEDTPNKIIELEFKSAQGEVVVENQDNLKMEKSGCFSVKTFVTLDYNQVPDPNKAMVDSMKKVEAEIMEKSISISEETRKETCIEEGEIVENEWDSIGLLDNPADDRMLMKQKAKKDTSTESSGSRDVHFSNQSRFSACFGTKQKELCSLPYRCRWK</sequence>
<dbReference type="EMBL" id="KZ503308">
    <property type="protein sequence ID" value="PKU65785.1"/>
    <property type="molecule type" value="Genomic_DNA"/>
</dbReference>
<protein>
    <submittedName>
        <fullName evidence="1">Uncharacterized protein</fullName>
    </submittedName>
</protein>
<dbReference type="Proteomes" id="UP000233837">
    <property type="component" value="Unassembled WGS sequence"/>
</dbReference>
<evidence type="ECO:0000313" key="1">
    <source>
        <dbReference type="EMBL" id="PKU65785.1"/>
    </source>
</evidence>
<reference evidence="1 2" key="1">
    <citation type="journal article" date="2016" name="Sci. Rep.">
        <title>The Dendrobium catenatum Lindl. genome sequence provides insights into polysaccharide synthase, floral development and adaptive evolution.</title>
        <authorList>
            <person name="Zhang G.Q."/>
            <person name="Xu Q."/>
            <person name="Bian C."/>
            <person name="Tsai W.C."/>
            <person name="Yeh C.M."/>
            <person name="Liu K.W."/>
            <person name="Yoshida K."/>
            <person name="Zhang L.S."/>
            <person name="Chang S.B."/>
            <person name="Chen F."/>
            <person name="Shi Y."/>
            <person name="Su Y.Y."/>
            <person name="Zhang Y.Q."/>
            <person name="Chen L.J."/>
            <person name="Yin Y."/>
            <person name="Lin M."/>
            <person name="Huang H."/>
            <person name="Deng H."/>
            <person name="Wang Z.W."/>
            <person name="Zhu S.L."/>
            <person name="Zhao X."/>
            <person name="Deng C."/>
            <person name="Niu S.C."/>
            <person name="Huang J."/>
            <person name="Wang M."/>
            <person name="Liu G.H."/>
            <person name="Yang H.J."/>
            <person name="Xiao X.J."/>
            <person name="Hsiao Y.Y."/>
            <person name="Wu W.L."/>
            <person name="Chen Y.Y."/>
            <person name="Mitsuda N."/>
            <person name="Ohme-Takagi M."/>
            <person name="Luo Y.B."/>
            <person name="Van de Peer Y."/>
            <person name="Liu Z.J."/>
        </authorList>
    </citation>
    <scope>NUCLEOTIDE SEQUENCE [LARGE SCALE GENOMIC DNA]</scope>
    <source>
        <tissue evidence="1">The whole plant</tissue>
    </source>
</reference>
<accession>A0A2I0VQU1</accession>